<evidence type="ECO:0008006" key="4">
    <source>
        <dbReference type="Google" id="ProtNLM"/>
    </source>
</evidence>
<dbReference type="AlphaFoldDB" id="A0A6I2MLS5"/>
<name>A0A6I2MLS5_9FLAO</name>
<reference evidence="2 3" key="1">
    <citation type="submission" date="2019-11" db="EMBL/GenBank/DDBJ databases">
        <title>Maribacter lutea sp. nov., a marine bacterium isolated from intertidal sand.</title>
        <authorList>
            <person name="Liu A."/>
        </authorList>
    </citation>
    <scope>NUCLEOTIDE SEQUENCE [LARGE SCALE GENOMIC DNA]</scope>
    <source>
        <strain evidence="2 3">RZ05</strain>
    </source>
</reference>
<evidence type="ECO:0000256" key="1">
    <source>
        <dbReference type="SAM" id="SignalP"/>
    </source>
</evidence>
<gene>
    <name evidence="2" type="ORF">GJ691_10945</name>
</gene>
<sequence length="275" mass="32286">MKYIVLLGILISFSGTNLAAQSTKDSLKPKMKMVKEVIYSVENGILKNRDDLFGSKLTAYIIYDKNEEPIEYVQYKTDGSIYEKTTYERNEKGDAQKGMEKNASGEIISYWIYKCDSNENLIEVKTYDAENNLTEIQSNKNDENGNIIEIQLKSPESEKGWRYVYKYNSDNKKIEELRYTPDGSLKDRRMYLYDKNGNENTVIKYYPDGDSVKKVCEYDTWNNLIIESLFDNHGKVSRQTSFEYVYDHYGNWITKIRSADGELNMVYERQIEYFE</sequence>
<dbReference type="Gene3D" id="2.180.10.10">
    <property type="entry name" value="RHS repeat-associated core"/>
    <property type="match status" value="1"/>
</dbReference>
<feature type="chain" id="PRO_5026215375" description="Sugar-binding protein" evidence="1">
    <location>
        <begin position="20"/>
        <end position="275"/>
    </location>
</feature>
<comment type="caution">
    <text evidence="2">The sequence shown here is derived from an EMBL/GenBank/DDBJ whole genome shotgun (WGS) entry which is preliminary data.</text>
</comment>
<protein>
    <recommendedName>
        <fullName evidence="4">Sugar-binding protein</fullName>
    </recommendedName>
</protein>
<keyword evidence="1" id="KW-0732">Signal</keyword>
<proteinExistence type="predicted"/>
<dbReference type="Proteomes" id="UP000443153">
    <property type="component" value="Unassembled WGS sequence"/>
</dbReference>
<dbReference type="RefSeq" id="WP_154366807.1">
    <property type="nucleotide sequence ID" value="NZ_WKJH01000008.1"/>
</dbReference>
<evidence type="ECO:0000313" key="3">
    <source>
        <dbReference type="Proteomes" id="UP000443153"/>
    </source>
</evidence>
<evidence type="ECO:0000313" key="2">
    <source>
        <dbReference type="EMBL" id="MRX64688.1"/>
    </source>
</evidence>
<accession>A0A6I2MLS5</accession>
<keyword evidence="3" id="KW-1185">Reference proteome</keyword>
<organism evidence="2 3">
    <name type="scientific">Maribacter luteus</name>
    <dbReference type="NCBI Taxonomy" id="2594478"/>
    <lineage>
        <taxon>Bacteria</taxon>
        <taxon>Pseudomonadati</taxon>
        <taxon>Bacteroidota</taxon>
        <taxon>Flavobacteriia</taxon>
        <taxon>Flavobacteriales</taxon>
        <taxon>Flavobacteriaceae</taxon>
        <taxon>Maribacter</taxon>
    </lineage>
</organism>
<dbReference type="EMBL" id="WKJH01000008">
    <property type="protein sequence ID" value="MRX64688.1"/>
    <property type="molecule type" value="Genomic_DNA"/>
</dbReference>
<feature type="signal peptide" evidence="1">
    <location>
        <begin position="1"/>
        <end position="19"/>
    </location>
</feature>
<dbReference type="OrthoDB" id="1046747at2"/>